<name>A0A098S8C1_9BACT</name>
<dbReference type="InterPro" id="IPR022742">
    <property type="entry name" value="Hydrolase_4"/>
</dbReference>
<dbReference type="InterPro" id="IPR029058">
    <property type="entry name" value="AB_hydrolase_fold"/>
</dbReference>
<dbReference type="STRING" id="1524460.IX84_09205"/>
<evidence type="ECO:0000256" key="1">
    <source>
        <dbReference type="SAM" id="Phobius"/>
    </source>
</evidence>
<proteinExistence type="predicted"/>
<organism evidence="3 4">
    <name type="scientific">Phaeodactylibacter xiamenensis</name>
    <dbReference type="NCBI Taxonomy" id="1524460"/>
    <lineage>
        <taxon>Bacteria</taxon>
        <taxon>Pseudomonadati</taxon>
        <taxon>Bacteroidota</taxon>
        <taxon>Saprospiria</taxon>
        <taxon>Saprospirales</taxon>
        <taxon>Haliscomenobacteraceae</taxon>
        <taxon>Phaeodactylibacter</taxon>
    </lineage>
</organism>
<keyword evidence="1" id="KW-0812">Transmembrane</keyword>
<sequence length="357" mass="39589">MPTTLLTLQQKASVKALKIIGILLAGLVVLYLLGPKPAPPQLQVQLPNLTTAIAALGDSIANAEQAIPNLKPNNEARIIWADSLPRPTEYALVYLPGFTATYVEGEPIHREFAARYGCNLYVARWRDHGLDVEDKLLHYHPDSVLETAAHALAVGHRIGKKVILMSTSTGGTLSLLLAAQHPELVDGIIAYSPNIRIKSESAKVLTMPWGLQIARQMVGGTHRHFDAEEEFMKYWYNHYRLEGLVQLQNLVEHGMVPETFAAVEAPFFLGYYFKNDSIQDQVVSVPAMLEMYDQLSTPEPLKRKVAFPDVDNHALASYVGSKDLDHVRQETFRFAEEVLGLEAVAKQVEDAVKTASD</sequence>
<evidence type="ECO:0000259" key="2">
    <source>
        <dbReference type="Pfam" id="PF12146"/>
    </source>
</evidence>
<gene>
    <name evidence="3" type="ORF">IX84_09205</name>
</gene>
<evidence type="ECO:0000313" key="3">
    <source>
        <dbReference type="EMBL" id="KGE88360.1"/>
    </source>
</evidence>
<accession>A0A098S8C1</accession>
<dbReference type="AlphaFoldDB" id="A0A098S8C1"/>
<comment type="caution">
    <text evidence="3">The sequence shown here is derived from an EMBL/GenBank/DDBJ whole genome shotgun (WGS) entry which is preliminary data.</text>
</comment>
<keyword evidence="1" id="KW-0472">Membrane</keyword>
<dbReference type="SUPFAM" id="SSF53474">
    <property type="entry name" value="alpha/beta-Hydrolases"/>
    <property type="match status" value="1"/>
</dbReference>
<dbReference type="EMBL" id="JPOS01000019">
    <property type="protein sequence ID" value="KGE88360.1"/>
    <property type="molecule type" value="Genomic_DNA"/>
</dbReference>
<evidence type="ECO:0000313" key="4">
    <source>
        <dbReference type="Proteomes" id="UP000029736"/>
    </source>
</evidence>
<dbReference type="Gene3D" id="3.40.50.1820">
    <property type="entry name" value="alpha/beta hydrolase"/>
    <property type="match status" value="1"/>
</dbReference>
<feature type="domain" description="Serine aminopeptidase S33" evidence="2">
    <location>
        <begin position="154"/>
        <end position="227"/>
    </location>
</feature>
<feature type="transmembrane region" description="Helical" evidence="1">
    <location>
        <begin position="12"/>
        <end position="33"/>
    </location>
</feature>
<keyword evidence="4" id="KW-1185">Reference proteome</keyword>
<dbReference type="Proteomes" id="UP000029736">
    <property type="component" value="Unassembled WGS sequence"/>
</dbReference>
<protein>
    <recommendedName>
        <fullName evidence="2">Serine aminopeptidase S33 domain-containing protein</fullName>
    </recommendedName>
</protein>
<dbReference type="Pfam" id="PF12146">
    <property type="entry name" value="Hydrolase_4"/>
    <property type="match status" value="1"/>
</dbReference>
<keyword evidence="1" id="KW-1133">Transmembrane helix</keyword>
<reference evidence="3 4" key="1">
    <citation type="journal article" date="2014" name="Int. J. Syst. Evol. Microbiol.">
        <title>Phaeodactylibacter xiamenensis gen. nov., sp. nov., a member of the family Saprospiraceae isolated from the marine alga Phaeodactylum tricornutum.</title>
        <authorList>
            <person name="Chen Z.Jr."/>
            <person name="Lei X."/>
            <person name="Lai Q."/>
            <person name="Li Y."/>
            <person name="Zhang B."/>
            <person name="Zhang J."/>
            <person name="Zhang H."/>
            <person name="Yang L."/>
            <person name="Zheng W."/>
            <person name="Tian Y."/>
            <person name="Yu Z."/>
            <person name="Xu H.Jr."/>
            <person name="Zheng T."/>
        </authorList>
    </citation>
    <scope>NUCLEOTIDE SEQUENCE [LARGE SCALE GENOMIC DNA]</scope>
    <source>
        <strain evidence="3 4">KD52</strain>
    </source>
</reference>